<proteinExistence type="predicted"/>
<accession>A0A1I1MBI7</accession>
<gene>
    <name evidence="2" type="ORF">SAMN05421780_110117</name>
</gene>
<feature type="chain" id="PRO_5011617915" evidence="1">
    <location>
        <begin position="23"/>
        <end position="427"/>
    </location>
</feature>
<organism evidence="2 3">
    <name type="scientific">Flexibacter flexilis DSM 6793</name>
    <dbReference type="NCBI Taxonomy" id="927664"/>
    <lineage>
        <taxon>Bacteria</taxon>
        <taxon>Pseudomonadati</taxon>
        <taxon>Bacteroidota</taxon>
        <taxon>Cytophagia</taxon>
        <taxon>Cytophagales</taxon>
        <taxon>Flexibacteraceae</taxon>
        <taxon>Flexibacter</taxon>
    </lineage>
</organism>
<evidence type="ECO:0000313" key="2">
    <source>
        <dbReference type="EMBL" id="SFC82797.1"/>
    </source>
</evidence>
<dbReference type="AlphaFoldDB" id="A0A1I1MBI7"/>
<evidence type="ECO:0000313" key="3">
    <source>
        <dbReference type="Proteomes" id="UP000199514"/>
    </source>
</evidence>
<dbReference type="EMBL" id="FOLE01000010">
    <property type="protein sequence ID" value="SFC82797.1"/>
    <property type="molecule type" value="Genomic_DNA"/>
</dbReference>
<evidence type="ECO:0000256" key="1">
    <source>
        <dbReference type="SAM" id="SignalP"/>
    </source>
</evidence>
<dbReference type="RefSeq" id="WP_091515207.1">
    <property type="nucleotide sequence ID" value="NZ_FOLE01000010.1"/>
</dbReference>
<protein>
    <submittedName>
        <fullName evidence="2">Uncharacterized protein</fullName>
    </submittedName>
</protein>
<dbReference type="STRING" id="927664.SAMN05421780_110117"/>
<keyword evidence="3" id="KW-1185">Reference proteome</keyword>
<dbReference type="Proteomes" id="UP000199514">
    <property type="component" value="Unassembled WGS sequence"/>
</dbReference>
<name>A0A1I1MBI7_9BACT</name>
<feature type="signal peptide" evidence="1">
    <location>
        <begin position="1"/>
        <end position="22"/>
    </location>
</feature>
<sequence length="427" mass="49134">MKKIIILFSFLLACFISSYSYAQTQLSETQSKKAIKLLYKKMKHQQYEDALFNYDFYEQLNRDNLSSKLAKKLAYLDTTLPAKKAIFEENKKAVNFAKISLDSSKTRKEYKAFLRLNLNESNAYYETIKSYYFYAKDTAEAHEKISESMSLIAYFYKNRNTLDSATNAKYFKAIEYHKRNKYLAWDIYKKDKNIYYKSLYLYLQNIAQQNDKKAENLLLLYQNNHTKELLVALKDTSSFLFMETDTLNVAAWIYKNWTKLQGNYPNLLSNKYQSAVQNMLAELRRQKRQETEAILTNVNALLKKGGKKNVAQAEKLLITCSQDNHLFFTPQQHADIVEKMQAVAQANGQYYVMGNAATPMRLQNIEDILNLGTLLYHVPSGADKAARKVVKIGNNINAIKRGVKAGQSIYNAGSGIIKAGKTFGSIF</sequence>
<keyword evidence="1" id="KW-0732">Signal</keyword>
<reference evidence="2 3" key="1">
    <citation type="submission" date="2016-10" db="EMBL/GenBank/DDBJ databases">
        <authorList>
            <person name="de Groot N.N."/>
        </authorList>
    </citation>
    <scope>NUCLEOTIDE SEQUENCE [LARGE SCALE GENOMIC DNA]</scope>
    <source>
        <strain evidence="2 3">DSM 6793</strain>
    </source>
</reference>